<name>A0A174R151_FLAPL</name>
<organism evidence="1 2">
    <name type="scientific">Flavonifractor plautii</name>
    <name type="common">Fusobacterium plautii</name>
    <dbReference type="NCBI Taxonomy" id="292800"/>
    <lineage>
        <taxon>Bacteria</taxon>
        <taxon>Bacillati</taxon>
        <taxon>Bacillota</taxon>
        <taxon>Clostridia</taxon>
        <taxon>Eubacteriales</taxon>
        <taxon>Oscillospiraceae</taxon>
        <taxon>Flavonifractor</taxon>
    </lineage>
</organism>
<evidence type="ECO:0000313" key="2">
    <source>
        <dbReference type="Proteomes" id="UP000095746"/>
    </source>
</evidence>
<proteinExistence type="predicted"/>
<sequence>MALAPVVSSWRLRTPKVEARAQGLYASKPLGSMPRLTAAACTRAYSSGLMWSARVVPSE</sequence>
<reference evidence="1 2" key="1">
    <citation type="submission" date="2015-09" db="EMBL/GenBank/DDBJ databases">
        <authorList>
            <consortium name="Pathogen Informatics"/>
        </authorList>
    </citation>
    <scope>NUCLEOTIDE SEQUENCE [LARGE SCALE GENOMIC DNA]</scope>
    <source>
        <strain evidence="1 2">2789STDY5608854</strain>
    </source>
</reference>
<protein>
    <submittedName>
        <fullName evidence="1">Uncharacterized protein</fullName>
    </submittedName>
</protein>
<dbReference type="EMBL" id="CYZT01000489">
    <property type="protein sequence ID" value="CUP76888.1"/>
    <property type="molecule type" value="Genomic_DNA"/>
</dbReference>
<evidence type="ECO:0000313" key="1">
    <source>
        <dbReference type="EMBL" id="CUP76888.1"/>
    </source>
</evidence>
<dbReference type="AlphaFoldDB" id="A0A174R151"/>
<dbReference type="Proteomes" id="UP000095746">
    <property type="component" value="Unassembled WGS sequence"/>
</dbReference>
<gene>
    <name evidence="1" type="ORF">ERS852411_03564</name>
</gene>
<accession>A0A174R151</accession>